<feature type="domain" description="PPIase FKBP-type" evidence="7">
    <location>
        <begin position="18"/>
        <end position="110"/>
    </location>
</feature>
<dbReference type="GeneID" id="31411781"/>
<dbReference type="Proteomes" id="UP000595309">
    <property type="component" value="Chromosome"/>
</dbReference>
<sequence>MSERVQGHFVQDHFIQDKSAVLVHFTLKLEDGSTAESTHIHGKPALFRLGDNSLSDALEQQLIGLKVGDKHAFSLQPEDAFGLESPDLIQYFTQRDFAQTGVPDAGTIMLFTTRDGSEMPGVVREVAEESITVDFNHPLAGHIVSFDIEVLEIDPQQEAMHADIAG</sequence>
<dbReference type="NCBIfam" id="NF011676">
    <property type="entry name" value="PRK15095.1"/>
    <property type="match status" value="1"/>
</dbReference>
<dbReference type="InterPro" id="IPR046357">
    <property type="entry name" value="PPIase_dom_sf"/>
</dbReference>
<dbReference type="KEGG" id="yet:CH48_985"/>
<evidence type="ECO:0000313" key="11">
    <source>
        <dbReference type="Proteomes" id="UP000595309"/>
    </source>
</evidence>
<dbReference type="PANTHER" id="PTHR47861">
    <property type="entry name" value="FKBP-TYPE PEPTIDYL-PROLYL CIS-TRANS ISOMERASE SLYD"/>
    <property type="match status" value="1"/>
</dbReference>
<evidence type="ECO:0000256" key="5">
    <source>
        <dbReference type="PROSITE-ProRule" id="PRU00277"/>
    </source>
</evidence>
<organism evidence="8 10">
    <name type="scientific">Yersinia enterocolitica</name>
    <dbReference type="NCBI Taxonomy" id="630"/>
    <lineage>
        <taxon>Bacteria</taxon>
        <taxon>Pseudomonadati</taxon>
        <taxon>Pseudomonadota</taxon>
        <taxon>Gammaproteobacteria</taxon>
        <taxon>Enterobacterales</taxon>
        <taxon>Yersiniaceae</taxon>
        <taxon>Yersinia</taxon>
    </lineage>
</organism>
<dbReference type="SUPFAM" id="SSF54534">
    <property type="entry name" value="FKBP-like"/>
    <property type="match status" value="1"/>
</dbReference>
<keyword evidence="4 5" id="KW-0413">Isomerase</keyword>
<dbReference type="Gene3D" id="3.10.50.40">
    <property type="match status" value="1"/>
</dbReference>
<dbReference type="RefSeq" id="WP_005157003.1">
    <property type="nucleotide sequence ID" value="NZ_CGBC01000002.1"/>
</dbReference>
<dbReference type="GO" id="GO:0003755">
    <property type="term" value="F:peptidyl-prolyl cis-trans isomerase activity"/>
    <property type="evidence" value="ECO:0007669"/>
    <property type="project" value="UniProtKB-UniRule"/>
</dbReference>
<dbReference type="InterPro" id="IPR001179">
    <property type="entry name" value="PPIase_FKBP_dom"/>
</dbReference>
<dbReference type="AlphaFoldDB" id="A0A0E1NG02"/>
<keyword evidence="3 5" id="KW-0697">Rotamase</keyword>
<reference evidence="8 10" key="1">
    <citation type="submission" date="2015-03" db="EMBL/GenBank/DDBJ databases">
        <authorList>
            <person name="Murphy D."/>
        </authorList>
    </citation>
    <scope>NUCLEOTIDE SEQUENCE [LARGE SCALE GENOMIC DNA]</scope>
    <source>
        <strain evidence="8 10">IP26249</strain>
    </source>
</reference>
<proteinExistence type="inferred from homology"/>
<comment type="similarity">
    <text evidence="2 6">Belongs to the FKBP-type PPIase family.</text>
</comment>
<evidence type="ECO:0000256" key="3">
    <source>
        <dbReference type="ARBA" id="ARBA00023110"/>
    </source>
</evidence>
<dbReference type="Pfam" id="PF00254">
    <property type="entry name" value="FKBP_C"/>
    <property type="match status" value="1"/>
</dbReference>
<dbReference type="EMBL" id="CGBR01000003">
    <property type="protein sequence ID" value="CFQ54198.1"/>
    <property type="molecule type" value="Genomic_DNA"/>
</dbReference>
<dbReference type="PROSITE" id="PS50059">
    <property type="entry name" value="FKBP_PPIASE"/>
    <property type="match status" value="1"/>
</dbReference>
<dbReference type="EMBL" id="CP068146">
    <property type="protein sequence ID" value="QQU48078.1"/>
    <property type="molecule type" value="Genomic_DNA"/>
</dbReference>
<evidence type="ECO:0000256" key="4">
    <source>
        <dbReference type="ARBA" id="ARBA00023235"/>
    </source>
</evidence>
<evidence type="ECO:0000256" key="6">
    <source>
        <dbReference type="RuleBase" id="RU003915"/>
    </source>
</evidence>
<evidence type="ECO:0000256" key="1">
    <source>
        <dbReference type="ARBA" id="ARBA00000971"/>
    </source>
</evidence>
<accession>A0A0E1NG02</accession>
<dbReference type="OMA" id="AKFVMGD"/>
<evidence type="ECO:0000313" key="8">
    <source>
        <dbReference type="EMBL" id="CFQ54198.1"/>
    </source>
</evidence>
<dbReference type="PANTHER" id="PTHR47861:SF4">
    <property type="entry name" value="FKBP-TYPE 16 KDA PEPTIDYL-PROLYL CIS-TRANS ISOMERASE"/>
    <property type="match status" value="1"/>
</dbReference>
<evidence type="ECO:0000313" key="10">
    <source>
        <dbReference type="Proteomes" id="UP000048841"/>
    </source>
</evidence>
<gene>
    <name evidence="8" type="primary">fkpB</name>
    <name evidence="8" type="ORF">ERS137941_00659</name>
    <name evidence="9" type="ORF">I6I39_04875</name>
</gene>
<protein>
    <recommendedName>
        <fullName evidence="6">Peptidyl-prolyl cis-trans isomerase</fullName>
        <ecNumber evidence="6">5.2.1.8</ecNumber>
    </recommendedName>
</protein>
<name>A0A0E1NG02_YEREN</name>
<evidence type="ECO:0000259" key="7">
    <source>
        <dbReference type="PROSITE" id="PS50059"/>
    </source>
</evidence>
<dbReference type="InterPro" id="IPR048261">
    <property type="entry name" value="SlpA/SlyD-like_ins_sf"/>
</dbReference>
<reference evidence="9 11" key="2">
    <citation type="submission" date="2021-01" db="EMBL/GenBank/DDBJ databases">
        <title>FDA dAtabase for Regulatory Grade micrObial Sequences (FDA-ARGOS): Supporting development and validation of Infectious Disease Dx tests.</title>
        <authorList>
            <person name="Blissenbach B."/>
            <person name="Krut O."/>
            <person name="Tallon L."/>
            <person name="Sadzewicz L."/>
            <person name="Zhao X."/>
            <person name="Boylan J."/>
            <person name="Ott S."/>
            <person name="Bowen H."/>
            <person name="Vavikolanu K."/>
            <person name="Mehta A."/>
            <person name="Aluvathingal J."/>
            <person name="Nadendla S."/>
            <person name="Yan Y."/>
            <person name="Sichtig H."/>
        </authorList>
    </citation>
    <scope>NUCLEOTIDE SEQUENCE [LARGE SCALE GENOMIC DNA]</scope>
    <source>
        <strain evidence="9 11">FDAARGOS_1082</strain>
    </source>
</reference>
<dbReference type="Proteomes" id="UP000048841">
    <property type="component" value="Unassembled WGS sequence"/>
</dbReference>
<comment type="catalytic activity">
    <reaction evidence="1 5 6">
        <text>[protein]-peptidylproline (omega=180) = [protein]-peptidylproline (omega=0)</text>
        <dbReference type="Rhea" id="RHEA:16237"/>
        <dbReference type="Rhea" id="RHEA-COMP:10747"/>
        <dbReference type="Rhea" id="RHEA-COMP:10748"/>
        <dbReference type="ChEBI" id="CHEBI:83833"/>
        <dbReference type="ChEBI" id="CHEBI:83834"/>
        <dbReference type="EC" id="5.2.1.8"/>
    </reaction>
</comment>
<evidence type="ECO:0000256" key="2">
    <source>
        <dbReference type="ARBA" id="ARBA00006577"/>
    </source>
</evidence>
<dbReference type="PATRIC" id="fig|630.129.peg.3630"/>
<evidence type="ECO:0000313" key="9">
    <source>
        <dbReference type="EMBL" id="QQU48078.1"/>
    </source>
</evidence>
<dbReference type="EC" id="5.2.1.8" evidence="6"/>
<dbReference type="Gene3D" id="2.40.10.330">
    <property type="match status" value="1"/>
</dbReference>